<reference evidence="1 2" key="1">
    <citation type="submission" date="2018-10" db="EMBL/GenBank/DDBJ databases">
        <title>A high-quality apple genome assembly.</title>
        <authorList>
            <person name="Hu J."/>
        </authorList>
    </citation>
    <scope>NUCLEOTIDE SEQUENCE [LARGE SCALE GENOMIC DNA]</scope>
    <source>
        <strain evidence="2">cv. HFTH1</strain>
        <tissue evidence="1">Young leaf</tissue>
    </source>
</reference>
<dbReference type="Proteomes" id="UP000290289">
    <property type="component" value="Chromosome 7"/>
</dbReference>
<dbReference type="AlphaFoldDB" id="A0A498JJ27"/>
<accession>A0A498JJ27</accession>
<proteinExistence type="predicted"/>
<dbReference type="EMBL" id="RDQH01000333">
    <property type="protein sequence ID" value="RXH93712.1"/>
    <property type="molecule type" value="Genomic_DNA"/>
</dbReference>
<gene>
    <name evidence="1" type="ORF">DVH24_014288</name>
</gene>
<keyword evidence="2" id="KW-1185">Reference proteome</keyword>
<evidence type="ECO:0000313" key="2">
    <source>
        <dbReference type="Proteomes" id="UP000290289"/>
    </source>
</evidence>
<name>A0A498JJ27_MALDO</name>
<organism evidence="1 2">
    <name type="scientific">Malus domestica</name>
    <name type="common">Apple</name>
    <name type="synonym">Pyrus malus</name>
    <dbReference type="NCBI Taxonomy" id="3750"/>
    <lineage>
        <taxon>Eukaryota</taxon>
        <taxon>Viridiplantae</taxon>
        <taxon>Streptophyta</taxon>
        <taxon>Embryophyta</taxon>
        <taxon>Tracheophyta</taxon>
        <taxon>Spermatophyta</taxon>
        <taxon>Magnoliopsida</taxon>
        <taxon>eudicotyledons</taxon>
        <taxon>Gunneridae</taxon>
        <taxon>Pentapetalae</taxon>
        <taxon>rosids</taxon>
        <taxon>fabids</taxon>
        <taxon>Rosales</taxon>
        <taxon>Rosaceae</taxon>
        <taxon>Amygdaloideae</taxon>
        <taxon>Maleae</taxon>
        <taxon>Malus</taxon>
    </lineage>
</organism>
<sequence length="82" mass="8970">YLQTLNGLSIQTLGTIKLTVKAKLYNCLVAFHVMDCLTPYVTSHIDQRKGGDVPYITRPFGNSLASGSIGTLKLSEFARVHS</sequence>
<feature type="non-terminal residue" evidence="1">
    <location>
        <position position="1"/>
    </location>
</feature>
<protein>
    <submittedName>
        <fullName evidence="1">Uncharacterized protein</fullName>
    </submittedName>
</protein>
<evidence type="ECO:0000313" key="1">
    <source>
        <dbReference type="EMBL" id="RXH93712.1"/>
    </source>
</evidence>
<comment type="caution">
    <text evidence="1">The sequence shown here is derived from an EMBL/GenBank/DDBJ whole genome shotgun (WGS) entry which is preliminary data.</text>
</comment>